<dbReference type="FunFam" id="3.40.850.10:FF:000021">
    <property type="entry name" value="kinesin-like protein KIF16B isoform X1"/>
    <property type="match status" value="1"/>
</dbReference>
<dbReference type="InterPro" id="IPR008984">
    <property type="entry name" value="SMAD_FHA_dom_sf"/>
</dbReference>
<dbReference type="GO" id="GO:0003777">
    <property type="term" value="F:microtubule motor activity"/>
    <property type="evidence" value="ECO:0007669"/>
    <property type="project" value="InterPro"/>
</dbReference>
<feature type="compositionally biased region" description="Low complexity" evidence="7">
    <location>
        <begin position="300"/>
        <end position="321"/>
    </location>
</feature>
<evidence type="ECO:0000256" key="5">
    <source>
        <dbReference type="PROSITE-ProRule" id="PRU00283"/>
    </source>
</evidence>
<evidence type="ECO:0000313" key="10">
    <source>
        <dbReference type="Proteomes" id="UP001346869"/>
    </source>
</evidence>
<name>A0AAN7X8R6_ELEMC</name>
<feature type="region of interest" description="Disordered" evidence="7">
    <location>
        <begin position="1638"/>
        <end position="1660"/>
    </location>
</feature>
<feature type="compositionally biased region" description="Polar residues" evidence="7">
    <location>
        <begin position="1212"/>
        <end position="1222"/>
    </location>
</feature>
<reference evidence="9 10" key="2">
    <citation type="journal article" date="2023" name="Mol. Biol. Evol.">
        <title>Genomics of Secondarily Temperate Adaptation in the Only Non-Antarctic Icefish.</title>
        <authorList>
            <person name="Rivera-Colon A.G."/>
            <person name="Rayamajhi N."/>
            <person name="Minhas B.F."/>
            <person name="Madrigal G."/>
            <person name="Bilyk K.T."/>
            <person name="Yoon V."/>
            <person name="Hune M."/>
            <person name="Gregory S."/>
            <person name="Cheng C.H.C."/>
            <person name="Catchen J.M."/>
        </authorList>
    </citation>
    <scope>NUCLEOTIDE SEQUENCE [LARGE SCALE GENOMIC DNA]</scope>
    <source>
        <strain evidence="9">JMC-PN-2008</strain>
    </source>
</reference>
<evidence type="ECO:0000256" key="2">
    <source>
        <dbReference type="ARBA" id="ARBA00022840"/>
    </source>
</evidence>
<feature type="coiled-coil region" evidence="6">
    <location>
        <begin position="640"/>
        <end position="678"/>
    </location>
</feature>
<dbReference type="InterPro" id="IPR019821">
    <property type="entry name" value="Kinesin_motor_CS"/>
</dbReference>
<comment type="caution">
    <text evidence="9">The sequence shown here is derived from an EMBL/GenBank/DDBJ whole genome shotgun (WGS) entry which is preliminary data.</text>
</comment>
<dbReference type="SMART" id="SM00129">
    <property type="entry name" value="KISc"/>
    <property type="match status" value="1"/>
</dbReference>
<dbReference type="PRINTS" id="PR00380">
    <property type="entry name" value="KINESINHEAVY"/>
</dbReference>
<sequence>MANVKVAIRVRPLNARESADGGRLAVQVEDKLVRIKNVKLDGRTDGALDSREKLLEFCFDYCYWSVDPAEPHYASQEEVFQDLGVSVLSGASEGYNVCLFAYGQTGSGKTYTMMGTPDSIGLTPRICQGLFRSGDTFPDEQNSSRVEISFLEIYNERVRDLLRGGEQKKRASLRVREHPEKGPYVQDLSQHVVSDCKQAMDLLEEGISNRMTAATHNHDASSRSHAIFTIQYTKAILENNLPSETVSKINLVDLAGSERADPHYCRDRLTEGSNINKSLVTLGIVISALAQNSQMSSSCQSINSMASEGDGSTGGSHSSSLSGGGGGGGGRRHCFIPYRDSVLTWLLKDSLGGNSKTIMIATVSPSANSYNETLSTLRYAAHARNIVNKPRVNEDANVRLIRELREEIDRLKSMLLSFEMQRNPSPSLSDERDGNLSDIVLQNELKVEQLTKDWSESWRDKKELLEQYSLDINRDRAGFLINSLRPHLVTLDGDVLSTGVVFYHLREGITHIGPQEQYKEPQIVLQGSARCEIENHGGVVTLRPLPACVCLLNDREVTEPCRLAQGTVITLGGEHKFRFNHPAEAAVLRERRRASEVGMSCTYIDLCPSTPDQSAEEVNPQGQQGACLSPSEEPAARQRVQEQQCYVESLRQEIQAEQRRAERELEREQALLRQQHTEIQQWILQEKQRLTTVEQRVTQESGIQADLIPSPLLERVASQASQYQEGQKEYRLSRVVRARKKSVQEELLKHHALCRSESRIRRKKLHYQLERIARKRHMLEAKRELQRLENSLPPGPESPESPELGSPTKLMERQFVSRRHSFSADLLSRLYPQNTPIFRHFLKRNRSTELTSNPFTTSDSSSHKEWVSDECLPRERSQSCSGKLFSVQSQACRSRAGSSENLTLTPKVKPQAQRCRERPERKPLLPNRDLTFKNRSDQNSTLSLKSPLGTTVQPVSKENLQEPKTRKISCQTVPCINTVTQPHAGNSGLDTIRKTFSHSVGPRLKTALSKVFRKPTSGVNGAPGHKRLGRIASKFHWRQRRDRSLKDAKKTQRHCAVKTAVSCEELDQKTQFEDVKKRRWHSTEALTSKTSRWVETQQGLMQWEEEQEDRYEVTSDCESIFSLDSLSSAYVTALTEQLRHEEAAQSEPESEDSQMSRDSLAVESSGKYKTAETRCQTVVPTYSFVTDSSFSSMRLDKIAGISLETDSHQKPQAETYWSQEGSPKSRLGATGKPSALSPLVADSRGRDTVHKLIEDFGNMQTTSTISPRSLSSCSLREPEDMLALTDAWSSTEAADSPMINQDSLPFQNTMLDQAGTKVTEQHISLQQELVKSACKNSRKRNKDQQEAFIGSLKIPKRSDGGELVTFCSAPVGSPDDFWPADNDNTSDSKEEQSAAEADSPGFDSVCTDGSLIPDTMASEAPPVCTPMSGKLGRIFDDSERRDKSPQRDGDEEDDKSSREHHSRLSSKWVKLEDNAENIIPKQSEPQQDSSMHFASSDINPFVHQWQGDDSDQHCYKNPSFGSAADLSCKSPLLNSAEKQITRCCSVDNGLNGQNSPFYSHLSTYATNKGLSSTLSSIEDYKEQDNKTSQPRQQASADIHNHLANLTVTGSSSSNDVPNGFGNNSTQVDQVLFVYSSEQESQTSKTHAQRRRRTCEHSTQTMHGLQTVNSAPKRRERHKRSYTDVPANTKDIKESPTWASMESMSVHLSKLIDSTSDLLGDVQGLRTGEALKSSLRRSVNTSNISLTNSESNDRTQRDCSTQTAVMLGSKQRSVQQQRRGKSLLIKRQVKGPNLMKSMSLSK</sequence>
<evidence type="ECO:0000256" key="4">
    <source>
        <dbReference type="ARBA" id="ARBA00023175"/>
    </source>
</evidence>
<dbReference type="Gene3D" id="2.60.200.20">
    <property type="match status" value="1"/>
</dbReference>
<dbReference type="InterPro" id="IPR001752">
    <property type="entry name" value="Kinesin_motor_dom"/>
</dbReference>
<feature type="binding site" evidence="5">
    <location>
        <begin position="103"/>
        <end position="110"/>
    </location>
    <ligand>
        <name>ATP</name>
        <dbReference type="ChEBI" id="CHEBI:30616"/>
    </ligand>
</feature>
<evidence type="ECO:0000259" key="8">
    <source>
        <dbReference type="PROSITE" id="PS50067"/>
    </source>
</evidence>
<feature type="compositionally biased region" description="Polar residues" evidence="7">
    <location>
        <begin position="895"/>
        <end position="904"/>
    </location>
</feature>
<keyword evidence="4 5" id="KW-0505">Motor protein</keyword>
<feature type="compositionally biased region" description="Polar residues" evidence="7">
    <location>
        <begin position="937"/>
        <end position="958"/>
    </location>
</feature>
<feature type="region of interest" description="Disordered" evidence="7">
    <location>
        <begin position="1734"/>
        <end position="1757"/>
    </location>
</feature>
<accession>A0AAN7X8R6</accession>
<organism evidence="9 10">
    <name type="scientific">Eleginops maclovinus</name>
    <name type="common">Patagonian blennie</name>
    <name type="synonym">Eleginus maclovinus</name>
    <dbReference type="NCBI Taxonomy" id="56733"/>
    <lineage>
        <taxon>Eukaryota</taxon>
        <taxon>Metazoa</taxon>
        <taxon>Chordata</taxon>
        <taxon>Craniata</taxon>
        <taxon>Vertebrata</taxon>
        <taxon>Euteleostomi</taxon>
        <taxon>Actinopterygii</taxon>
        <taxon>Neopterygii</taxon>
        <taxon>Teleostei</taxon>
        <taxon>Neoteleostei</taxon>
        <taxon>Acanthomorphata</taxon>
        <taxon>Eupercaria</taxon>
        <taxon>Perciformes</taxon>
        <taxon>Notothenioidei</taxon>
        <taxon>Eleginopidae</taxon>
        <taxon>Eleginops</taxon>
    </lineage>
</organism>
<feature type="region of interest" description="Disordered" evidence="7">
    <location>
        <begin position="788"/>
        <end position="807"/>
    </location>
</feature>
<dbReference type="Proteomes" id="UP001346869">
    <property type="component" value="Unassembled WGS sequence"/>
</dbReference>
<feature type="compositionally biased region" description="Polar residues" evidence="7">
    <location>
        <begin position="1735"/>
        <end position="1749"/>
    </location>
</feature>
<comment type="similarity">
    <text evidence="5">Belongs to the TRAFAC class myosin-kinesin ATPase superfamily. Kinesin family.</text>
</comment>
<gene>
    <name evidence="9" type="ORF">PBY51_010932</name>
</gene>
<evidence type="ECO:0000256" key="6">
    <source>
        <dbReference type="SAM" id="Coils"/>
    </source>
</evidence>
<dbReference type="PROSITE" id="PS50067">
    <property type="entry name" value="KINESIN_MOTOR_2"/>
    <property type="match status" value="1"/>
</dbReference>
<dbReference type="PROSITE" id="PS00411">
    <property type="entry name" value="KINESIN_MOTOR_1"/>
    <property type="match status" value="1"/>
</dbReference>
<feature type="region of interest" description="Disordered" evidence="7">
    <location>
        <begin position="1203"/>
        <end position="1240"/>
    </location>
</feature>
<feature type="compositionally biased region" description="Basic and acidic residues" evidence="7">
    <location>
        <begin position="914"/>
        <end position="923"/>
    </location>
</feature>
<keyword evidence="10" id="KW-1185">Reference proteome</keyword>
<dbReference type="Gene3D" id="3.40.850.10">
    <property type="entry name" value="Kinesin motor domain"/>
    <property type="match status" value="1"/>
</dbReference>
<protein>
    <recommendedName>
        <fullName evidence="8">Kinesin motor domain-containing protein</fullName>
    </recommendedName>
</protein>
<evidence type="ECO:0000256" key="1">
    <source>
        <dbReference type="ARBA" id="ARBA00022741"/>
    </source>
</evidence>
<dbReference type="Pfam" id="PF00225">
    <property type="entry name" value="Kinesin"/>
    <property type="match status" value="1"/>
</dbReference>
<feature type="region of interest" description="Disordered" evidence="7">
    <location>
        <begin position="300"/>
        <end position="327"/>
    </location>
</feature>
<feature type="compositionally biased region" description="Basic and acidic residues" evidence="7">
    <location>
        <begin position="1433"/>
        <end position="1448"/>
    </location>
</feature>
<evidence type="ECO:0000256" key="3">
    <source>
        <dbReference type="ARBA" id="ARBA00023054"/>
    </source>
</evidence>
<dbReference type="GO" id="GO:0005524">
    <property type="term" value="F:ATP binding"/>
    <property type="evidence" value="ECO:0007669"/>
    <property type="project" value="UniProtKB-UniRule"/>
</dbReference>
<evidence type="ECO:0000313" key="9">
    <source>
        <dbReference type="EMBL" id="KAK5857705.1"/>
    </source>
</evidence>
<dbReference type="PANTHER" id="PTHR47117">
    <property type="entry name" value="STAR-RELATED LIPID TRANSFER PROTEIN 9"/>
    <property type="match status" value="1"/>
</dbReference>
<dbReference type="GO" id="GO:0007018">
    <property type="term" value="P:microtubule-based movement"/>
    <property type="evidence" value="ECO:0007669"/>
    <property type="project" value="InterPro"/>
</dbReference>
<dbReference type="InterPro" id="IPR036961">
    <property type="entry name" value="Kinesin_motor_dom_sf"/>
</dbReference>
<dbReference type="GO" id="GO:0008017">
    <property type="term" value="F:microtubule binding"/>
    <property type="evidence" value="ECO:0007669"/>
    <property type="project" value="InterPro"/>
</dbReference>
<dbReference type="SUPFAM" id="SSF52540">
    <property type="entry name" value="P-loop containing nucleoside triphosphate hydrolases"/>
    <property type="match status" value="1"/>
</dbReference>
<feature type="region of interest" description="Disordered" evidence="7">
    <location>
        <begin position="612"/>
        <end position="633"/>
    </location>
</feature>
<feature type="region of interest" description="Disordered" evidence="7">
    <location>
        <begin position="1138"/>
        <end position="1166"/>
    </location>
</feature>
<keyword evidence="1 5" id="KW-0547">Nucleotide-binding</keyword>
<feature type="domain" description="Kinesin motor" evidence="8">
    <location>
        <begin position="3"/>
        <end position="386"/>
    </location>
</feature>
<feature type="region of interest" description="Disordered" evidence="7">
    <location>
        <begin position="1368"/>
        <end position="1469"/>
    </location>
</feature>
<proteinExistence type="inferred from homology"/>
<dbReference type="SUPFAM" id="SSF49879">
    <property type="entry name" value="SMAD/FHA domain"/>
    <property type="match status" value="1"/>
</dbReference>
<reference evidence="9 10" key="1">
    <citation type="journal article" date="2023" name="Genes (Basel)">
        <title>Chromosome-Level Genome Assembly and Circadian Gene Repertoire of the Patagonia Blennie Eleginops maclovinus-The Closest Ancestral Proxy of Antarctic Cryonotothenioids.</title>
        <authorList>
            <person name="Cheng C.C."/>
            <person name="Rivera-Colon A.G."/>
            <person name="Minhas B.F."/>
            <person name="Wilson L."/>
            <person name="Rayamajhi N."/>
            <person name="Vargas-Chacoff L."/>
            <person name="Catchen J.M."/>
        </authorList>
    </citation>
    <scope>NUCLEOTIDE SEQUENCE [LARGE SCALE GENOMIC DNA]</scope>
    <source>
        <strain evidence="9">JMC-PN-2008</strain>
    </source>
</reference>
<evidence type="ECO:0000256" key="7">
    <source>
        <dbReference type="SAM" id="MobiDB-lite"/>
    </source>
</evidence>
<dbReference type="PANTHER" id="PTHR47117:SF1">
    <property type="entry name" value="STAR-RELATED LIPID TRANSFER PROTEIN 9"/>
    <property type="match status" value="1"/>
</dbReference>
<keyword evidence="2 5" id="KW-0067">ATP-binding</keyword>
<dbReference type="EMBL" id="JAUZQC010000016">
    <property type="protein sequence ID" value="KAK5857705.1"/>
    <property type="molecule type" value="Genomic_DNA"/>
</dbReference>
<feature type="region of interest" description="Disordered" evidence="7">
    <location>
        <begin position="895"/>
        <end position="963"/>
    </location>
</feature>
<dbReference type="InterPro" id="IPR027417">
    <property type="entry name" value="P-loop_NTPase"/>
</dbReference>
<keyword evidence="3 6" id="KW-0175">Coiled coil</keyword>